<dbReference type="EMBL" id="JBHLUH010000005">
    <property type="protein sequence ID" value="MFC0527014.1"/>
    <property type="molecule type" value="Genomic_DNA"/>
</dbReference>
<feature type="domain" description="Purine catabolism PurC-like" evidence="2">
    <location>
        <begin position="5"/>
        <end position="118"/>
    </location>
</feature>
<comment type="caution">
    <text evidence="5">The sequence shown here is derived from an EMBL/GenBank/DDBJ whole genome shotgun (WGS) entry which is preliminary data.</text>
</comment>
<dbReference type="Proteomes" id="UP001589867">
    <property type="component" value="Unassembled WGS sequence"/>
</dbReference>
<dbReference type="Pfam" id="PF07905">
    <property type="entry name" value="PucR"/>
    <property type="match status" value="1"/>
</dbReference>
<keyword evidence="6" id="KW-1185">Reference proteome</keyword>
<gene>
    <name evidence="5" type="ORF">ACFFIA_05015</name>
</gene>
<evidence type="ECO:0000259" key="4">
    <source>
        <dbReference type="Pfam" id="PF17853"/>
    </source>
</evidence>
<dbReference type="InterPro" id="IPR041522">
    <property type="entry name" value="CdaR_GGDEF"/>
</dbReference>
<sequence length="510" mass="53107">MLLREVLDQPRLKLALLTGAEGRDRPVTRVYVTDLPDPSRYLAGGEIVLTGMVWRRGAGDSEAFVAACAAARVTAIGAGDAIFGTVPHDLVAACARHGVPLFEVPVEVSFREIVDAVNPSLWAQRASGLATVLGRQRGLVAAMAAGARLADLLPPVAADLGLACWVYSPTGRPIAGTEAAPPGDVLARAFLAATRLPTTVAGGRYALVGVAGRPEHRLASWFVAFAADAEAPSGLPDGADELVSLVALERAQLDEVVRVERRLADGLGRQLANGAGVADLRAGVLSCGLEPESTFVALVAGLSGLRTPPDLTVAVLEEALRAVSPHAAVTPLAPSGPDPAVLGIVAVPPEVDVPAVLRAALDTLGRGLGSGRLAVGVSAPAVGVAALPGAVAEARHAHHSAHGRSAVVCSTELASHQLLLARVPAEAREAFRERLLGPLVAYDAAHDAALVRTLAEFLDCGGSWARCAERLHVHVNTLRYRISRVEALTGRDLTRFEDRVDFFLALRVTR</sequence>
<dbReference type="InterPro" id="IPR051448">
    <property type="entry name" value="CdaR-like_regulators"/>
</dbReference>
<comment type="similarity">
    <text evidence="1">Belongs to the CdaR family.</text>
</comment>
<evidence type="ECO:0000259" key="3">
    <source>
        <dbReference type="Pfam" id="PF13556"/>
    </source>
</evidence>
<dbReference type="PANTHER" id="PTHR33744">
    <property type="entry name" value="CARBOHYDRATE DIACID REGULATOR"/>
    <property type="match status" value="1"/>
</dbReference>
<dbReference type="Gene3D" id="1.10.10.2840">
    <property type="entry name" value="PucR C-terminal helix-turn-helix domain"/>
    <property type="match status" value="1"/>
</dbReference>
<name>A0ABV6LXF8_9ACTN</name>
<protein>
    <submittedName>
        <fullName evidence="5">PucR family transcriptional regulator</fullName>
    </submittedName>
</protein>
<reference evidence="5 6" key="1">
    <citation type="submission" date="2024-09" db="EMBL/GenBank/DDBJ databases">
        <authorList>
            <person name="Sun Q."/>
            <person name="Mori K."/>
        </authorList>
    </citation>
    <scope>NUCLEOTIDE SEQUENCE [LARGE SCALE GENOMIC DNA]</scope>
    <source>
        <strain evidence="5 6">TBRC 3947</strain>
    </source>
</reference>
<feature type="domain" description="CdaR GGDEF-like" evidence="4">
    <location>
        <begin position="280"/>
        <end position="398"/>
    </location>
</feature>
<evidence type="ECO:0000259" key="2">
    <source>
        <dbReference type="Pfam" id="PF07905"/>
    </source>
</evidence>
<accession>A0ABV6LXF8</accession>
<proteinExistence type="inferred from homology"/>
<dbReference type="Pfam" id="PF17853">
    <property type="entry name" value="GGDEF_2"/>
    <property type="match status" value="1"/>
</dbReference>
<feature type="domain" description="PucR C-terminal helix-turn-helix" evidence="3">
    <location>
        <begin position="450"/>
        <end position="508"/>
    </location>
</feature>
<evidence type="ECO:0000313" key="5">
    <source>
        <dbReference type="EMBL" id="MFC0527014.1"/>
    </source>
</evidence>
<dbReference type="InterPro" id="IPR025736">
    <property type="entry name" value="PucR_C-HTH_dom"/>
</dbReference>
<evidence type="ECO:0000256" key="1">
    <source>
        <dbReference type="ARBA" id="ARBA00006754"/>
    </source>
</evidence>
<dbReference type="InterPro" id="IPR012914">
    <property type="entry name" value="PucR_dom"/>
</dbReference>
<dbReference type="PANTHER" id="PTHR33744:SF17">
    <property type="entry name" value="CONSERVED PROTEIN"/>
    <property type="match status" value="1"/>
</dbReference>
<organism evidence="5 6">
    <name type="scientific">Phytohabitans kaempferiae</name>
    <dbReference type="NCBI Taxonomy" id="1620943"/>
    <lineage>
        <taxon>Bacteria</taxon>
        <taxon>Bacillati</taxon>
        <taxon>Actinomycetota</taxon>
        <taxon>Actinomycetes</taxon>
        <taxon>Micromonosporales</taxon>
        <taxon>Micromonosporaceae</taxon>
    </lineage>
</organism>
<evidence type="ECO:0000313" key="6">
    <source>
        <dbReference type="Proteomes" id="UP001589867"/>
    </source>
</evidence>
<dbReference type="InterPro" id="IPR042070">
    <property type="entry name" value="PucR_C-HTH_sf"/>
</dbReference>
<dbReference type="Pfam" id="PF13556">
    <property type="entry name" value="HTH_30"/>
    <property type="match status" value="1"/>
</dbReference>
<dbReference type="RefSeq" id="WP_377246068.1">
    <property type="nucleotide sequence ID" value="NZ_JBHLUH010000005.1"/>
</dbReference>